<evidence type="ECO:0000256" key="1">
    <source>
        <dbReference type="ARBA" id="ARBA00022786"/>
    </source>
</evidence>
<proteinExistence type="predicted"/>
<dbReference type="GO" id="GO:0061630">
    <property type="term" value="F:ubiquitin protein ligase activity"/>
    <property type="evidence" value="ECO:0007669"/>
    <property type="project" value="TreeGrafter"/>
</dbReference>
<evidence type="ECO:0000313" key="4">
    <source>
        <dbReference type="Proteomes" id="UP000221080"/>
    </source>
</evidence>
<dbReference type="RefSeq" id="XP_017343240.1">
    <property type="nucleotide sequence ID" value="XM_017487751.3"/>
</dbReference>
<organism evidence="4 5">
    <name type="scientific">Ictalurus punctatus</name>
    <name type="common">Channel catfish</name>
    <name type="synonym">Silurus punctatus</name>
    <dbReference type="NCBI Taxonomy" id="7998"/>
    <lineage>
        <taxon>Eukaryota</taxon>
        <taxon>Metazoa</taxon>
        <taxon>Chordata</taxon>
        <taxon>Craniata</taxon>
        <taxon>Vertebrata</taxon>
        <taxon>Euteleostomi</taxon>
        <taxon>Actinopterygii</taxon>
        <taxon>Neopterygii</taxon>
        <taxon>Teleostei</taxon>
        <taxon>Ostariophysi</taxon>
        <taxon>Siluriformes</taxon>
        <taxon>Ictaluridae</taxon>
        <taxon>Ictalurus</taxon>
    </lineage>
</organism>
<dbReference type="GO" id="GO:0006516">
    <property type="term" value="P:glycoprotein catabolic process"/>
    <property type="evidence" value="ECO:0007669"/>
    <property type="project" value="TreeGrafter"/>
</dbReference>
<evidence type="ECO:0000313" key="5">
    <source>
        <dbReference type="RefSeq" id="XP_017343240.1"/>
    </source>
</evidence>
<dbReference type="InterPro" id="IPR001810">
    <property type="entry name" value="F-box_dom"/>
</dbReference>
<dbReference type="SMART" id="SM00256">
    <property type="entry name" value="FBOX"/>
    <property type="match status" value="1"/>
</dbReference>
<dbReference type="InterPro" id="IPR008979">
    <property type="entry name" value="Galactose-bd-like_sf"/>
</dbReference>
<dbReference type="SUPFAM" id="SSF81383">
    <property type="entry name" value="F-box domain"/>
    <property type="match status" value="1"/>
</dbReference>
<keyword evidence="1" id="KW-0833">Ubl conjugation pathway</keyword>
<dbReference type="PROSITE" id="PS51114">
    <property type="entry name" value="FBA"/>
    <property type="match status" value="1"/>
</dbReference>
<dbReference type="KEGG" id="ipu:108276242"/>
<dbReference type="STRING" id="7998.ENSIPUP00000016120"/>
<dbReference type="GO" id="GO:0005737">
    <property type="term" value="C:cytoplasm"/>
    <property type="evidence" value="ECO:0007669"/>
    <property type="project" value="UniProtKB-ARBA"/>
</dbReference>
<dbReference type="OrthoDB" id="1107553at2759"/>
<dbReference type="Pfam" id="PF04300">
    <property type="entry name" value="FBA"/>
    <property type="match status" value="1"/>
</dbReference>
<dbReference type="PROSITE" id="PS50181">
    <property type="entry name" value="FBOX"/>
    <property type="match status" value="1"/>
</dbReference>
<dbReference type="SMART" id="SM01198">
    <property type="entry name" value="FBA"/>
    <property type="match status" value="1"/>
</dbReference>
<dbReference type="Pfam" id="PF00646">
    <property type="entry name" value="F-box"/>
    <property type="match status" value="1"/>
</dbReference>
<accession>A0A2D0SLT9</accession>
<keyword evidence="4" id="KW-1185">Reference proteome</keyword>
<name>A0A2D0SLT9_ICTPU</name>
<evidence type="ECO:0000259" key="3">
    <source>
        <dbReference type="PROSITE" id="PS51114"/>
    </source>
</evidence>
<protein>
    <submittedName>
        <fullName evidence="5">F-box only protein 6 isoform X1</fullName>
    </submittedName>
</protein>
<reference evidence="5" key="2">
    <citation type="submission" date="2025-08" db="UniProtKB">
        <authorList>
            <consortium name="RefSeq"/>
        </authorList>
    </citation>
    <scope>IDENTIFICATION</scope>
    <source>
        <tissue evidence="5">Blood</tissue>
    </source>
</reference>
<dbReference type="GeneID" id="108276242"/>
<sequence>MWFTVDVNSVFFSESRSFDSPKSTYVADIDGTSGFFPRRRDCKPEVLLNSETRDCNTRRPETSQLAEQRRMAHSARMPFCPDLPLTIVEEILLNLPGQQVINVCRLVCNDWKSVVDSTAYWRKRFRREGFKPLSIPSVPRDWQTSYFLCKKRRNLLKNPNANENFTGWTIVQNGGHKWAIENVMEPHPDETVTKCFVTSYGRCIKSQLINLEKEGYSPLFMDEVQPNIVLSDWYAPRWDCGSVYEICVELLNRRKKAVKFFQPEPVTFPQWNDQHWEQMTHTFKDYGPGVRFIRFKHGGQDTQFWAGHYGIRVTNSSVEIVPSAEGYC</sequence>
<dbReference type="Gene3D" id="1.20.1280.50">
    <property type="match status" value="1"/>
</dbReference>
<reference evidence="4" key="1">
    <citation type="journal article" date="2016" name="Nat. Commun.">
        <title>The channel catfish genome sequence provides insights into the evolution of scale formation in teleosts.</title>
        <authorList>
            <person name="Liu Z."/>
            <person name="Liu S."/>
            <person name="Yao J."/>
            <person name="Bao L."/>
            <person name="Zhang J."/>
            <person name="Li Y."/>
            <person name="Jiang C."/>
            <person name="Sun L."/>
            <person name="Wang R."/>
            <person name="Zhang Y."/>
            <person name="Zhou T."/>
            <person name="Zeng Q."/>
            <person name="Fu Q."/>
            <person name="Gao S."/>
            <person name="Li N."/>
            <person name="Koren S."/>
            <person name="Jiang Y."/>
            <person name="Zimin A."/>
            <person name="Xu P."/>
            <person name="Phillippy A.M."/>
            <person name="Geng X."/>
            <person name="Song L."/>
            <person name="Sun F."/>
            <person name="Li C."/>
            <person name="Wang X."/>
            <person name="Chen A."/>
            <person name="Jin Y."/>
            <person name="Yuan Z."/>
            <person name="Yang Y."/>
            <person name="Tan S."/>
            <person name="Peatman E."/>
            <person name="Lu J."/>
            <person name="Qin Z."/>
            <person name="Dunham R."/>
            <person name="Li Z."/>
            <person name="Sonstegard T."/>
            <person name="Feng J."/>
            <person name="Danzmann R.G."/>
            <person name="Schroeder S."/>
            <person name="Scheffler B."/>
            <person name="Duke M.V."/>
            <person name="Ballard L."/>
            <person name="Kucuktas H."/>
            <person name="Kaltenboeck L."/>
            <person name="Liu H."/>
            <person name="Armbruster J."/>
            <person name="Xie Y."/>
            <person name="Kirby M.L."/>
            <person name="Tian Y."/>
            <person name="Flanagan M.E."/>
            <person name="Mu W."/>
            <person name="Waldbieser G.C."/>
        </authorList>
    </citation>
    <scope>NUCLEOTIDE SEQUENCE [LARGE SCALE GENOMIC DNA]</scope>
    <source>
        <strain evidence="4">SDA103</strain>
    </source>
</reference>
<dbReference type="GO" id="GO:0019005">
    <property type="term" value="C:SCF ubiquitin ligase complex"/>
    <property type="evidence" value="ECO:0007669"/>
    <property type="project" value="TreeGrafter"/>
</dbReference>
<dbReference type="PANTHER" id="PTHR12125:SF12">
    <property type="entry name" value="F-BOX ONLY PROTEIN 6"/>
    <property type="match status" value="1"/>
</dbReference>
<dbReference type="PANTHER" id="PTHR12125">
    <property type="entry name" value="F-BOX ONLY PROTEIN 6-LIKE PROTEIN"/>
    <property type="match status" value="1"/>
</dbReference>
<dbReference type="SUPFAM" id="SSF49785">
    <property type="entry name" value="Galactose-binding domain-like"/>
    <property type="match status" value="1"/>
</dbReference>
<dbReference type="Proteomes" id="UP000221080">
    <property type="component" value="Chromosome 15"/>
</dbReference>
<feature type="domain" description="F-box" evidence="2">
    <location>
        <begin position="77"/>
        <end position="124"/>
    </location>
</feature>
<dbReference type="GO" id="GO:0031146">
    <property type="term" value="P:SCF-dependent proteasomal ubiquitin-dependent protein catabolic process"/>
    <property type="evidence" value="ECO:0007669"/>
    <property type="project" value="TreeGrafter"/>
</dbReference>
<evidence type="ECO:0000259" key="2">
    <source>
        <dbReference type="PROSITE" id="PS50181"/>
    </source>
</evidence>
<dbReference type="FunFam" id="2.60.120.260:FF:000012">
    <property type="entry name" value="F-box only protein 2"/>
    <property type="match status" value="1"/>
</dbReference>
<gene>
    <name evidence="5" type="primary">LOC108276242</name>
</gene>
<dbReference type="GO" id="GO:0036503">
    <property type="term" value="P:ERAD pathway"/>
    <property type="evidence" value="ECO:0007669"/>
    <property type="project" value="TreeGrafter"/>
</dbReference>
<dbReference type="Gene3D" id="2.60.120.260">
    <property type="entry name" value="Galactose-binding domain-like"/>
    <property type="match status" value="1"/>
</dbReference>
<dbReference type="InterPro" id="IPR036047">
    <property type="entry name" value="F-box-like_dom_sf"/>
</dbReference>
<dbReference type="FunFam" id="1.20.1280.50:FF:000002">
    <property type="entry name" value="F-box only protein 44"/>
    <property type="match status" value="1"/>
</dbReference>
<dbReference type="InterPro" id="IPR039752">
    <property type="entry name" value="F-box_only"/>
</dbReference>
<dbReference type="AlphaFoldDB" id="A0A2D0SLT9"/>
<dbReference type="InterPro" id="IPR007397">
    <property type="entry name" value="F-box-assoc_dom"/>
</dbReference>
<feature type="domain" description="FBA" evidence="3">
    <location>
        <begin position="145"/>
        <end position="322"/>
    </location>
</feature>